<evidence type="ECO:0000313" key="2">
    <source>
        <dbReference type="Proteomes" id="UP001151760"/>
    </source>
</evidence>
<reference evidence="1" key="2">
    <citation type="submission" date="2022-01" db="EMBL/GenBank/DDBJ databases">
        <authorList>
            <person name="Yamashiro T."/>
            <person name="Shiraishi A."/>
            <person name="Satake H."/>
            <person name="Nakayama K."/>
        </authorList>
    </citation>
    <scope>NUCLEOTIDE SEQUENCE</scope>
</reference>
<dbReference type="PANTHER" id="PTHR47150">
    <property type="entry name" value="OS12G0169200 PROTEIN"/>
    <property type="match status" value="1"/>
</dbReference>
<sequence>MAYFSEHPEYDESTFRERFRMSRRLFTKIVREVTDASLFFQQTNDCTRKVGISALMKCTFAIRQMAYEAVLDSLDEYLQMGATTARDALRIFCKVIMNLYGEEFLRKPTYTDMEKLYAPHDEKHGCPGMLGSIDCIDWSWSNCSRIQSSIL</sequence>
<evidence type="ECO:0000313" key="1">
    <source>
        <dbReference type="EMBL" id="GJT06018.1"/>
    </source>
</evidence>
<dbReference type="Proteomes" id="UP001151760">
    <property type="component" value="Unassembled WGS sequence"/>
</dbReference>
<organism evidence="1 2">
    <name type="scientific">Tanacetum coccineum</name>
    <dbReference type="NCBI Taxonomy" id="301880"/>
    <lineage>
        <taxon>Eukaryota</taxon>
        <taxon>Viridiplantae</taxon>
        <taxon>Streptophyta</taxon>
        <taxon>Embryophyta</taxon>
        <taxon>Tracheophyta</taxon>
        <taxon>Spermatophyta</taxon>
        <taxon>Magnoliopsida</taxon>
        <taxon>eudicotyledons</taxon>
        <taxon>Gunneridae</taxon>
        <taxon>Pentapetalae</taxon>
        <taxon>asterids</taxon>
        <taxon>campanulids</taxon>
        <taxon>Asterales</taxon>
        <taxon>Asteraceae</taxon>
        <taxon>Asteroideae</taxon>
        <taxon>Anthemideae</taxon>
        <taxon>Anthemidinae</taxon>
        <taxon>Tanacetum</taxon>
    </lineage>
</organism>
<dbReference type="Pfam" id="PF04827">
    <property type="entry name" value="Plant_tran"/>
    <property type="match status" value="1"/>
</dbReference>
<protein>
    <submittedName>
        <fullName evidence="1">ALP1-like protein</fullName>
    </submittedName>
</protein>
<name>A0ABQ5AXK9_9ASTR</name>
<comment type="caution">
    <text evidence="1">The sequence shown here is derived from an EMBL/GenBank/DDBJ whole genome shotgun (WGS) entry which is preliminary data.</text>
</comment>
<accession>A0ABQ5AXK9</accession>
<keyword evidence="2" id="KW-1185">Reference proteome</keyword>
<dbReference type="InterPro" id="IPR006912">
    <property type="entry name" value="Harbinger_derived_prot"/>
</dbReference>
<proteinExistence type="predicted"/>
<reference evidence="1" key="1">
    <citation type="journal article" date="2022" name="Int. J. Mol. Sci.">
        <title>Draft Genome of Tanacetum Coccineum: Genomic Comparison of Closely Related Tanacetum-Family Plants.</title>
        <authorList>
            <person name="Yamashiro T."/>
            <person name="Shiraishi A."/>
            <person name="Nakayama K."/>
            <person name="Satake H."/>
        </authorList>
    </citation>
    <scope>NUCLEOTIDE SEQUENCE</scope>
</reference>
<gene>
    <name evidence="1" type="ORF">Tco_0840480</name>
</gene>
<dbReference type="PANTHER" id="PTHR47150:SF4">
    <property type="entry name" value="HARBINGER TRANSPOSASE-DERIVED PROTEIN-RELATED"/>
    <property type="match status" value="1"/>
</dbReference>
<dbReference type="EMBL" id="BQNB010012633">
    <property type="protein sequence ID" value="GJT06018.1"/>
    <property type="molecule type" value="Genomic_DNA"/>
</dbReference>